<name>A0A1E1W4P1_PECGO</name>
<reference evidence="4" key="1">
    <citation type="submission" date="2015-09" db="EMBL/GenBank/DDBJ databases">
        <title>De novo assembly of Pectinophora gossypiella (Pink Bollworm) gut transcriptome.</title>
        <authorList>
            <person name="Tassone E.E."/>
        </authorList>
    </citation>
    <scope>NUCLEOTIDE SEQUENCE</scope>
</reference>
<dbReference type="GO" id="GO:0003677">
    <property type="term" value="F:DNA binding"/>
    <property type="evidence" value="ECO:0007669"/>
    <property type="project" value="InterPro"/>
</dbReference>
<keyword evidence="1" id="KW-0539">Nucleus</keyword>
<feature type="non-terminal residue" evidence="4">
    <location>
        <position position="158"/>
    </location>
</feature>
<dbReference type="InterPro" id="IPR004210">
    <property type="entry name" value="BESS_motif"/>
</dbReference>
<dbReference type="AlphaFoldDB" id="A0A1E1W4P1"/>
<dbReference type="EMBL" id="GDQN01009145">
    <property type="protein sequence ID" value="JAT81909.1"/>
    <property type="molecule type" value="Transcribed_RNA"/>
</dbReference>
<feature type="domain" description="BESS" evidence="3">
    <location>
        <begin position="101"/>
        <end position="140"/>
    </location>
</feature>
<dbReference type="OrthoDB" id="6616165at2759"/>
<dbReference type="PROSITE" id="PS51031">
    <property type="entry name" value="BESS"/>
    <property type="match status" value="1"/>
</dbReference>
<evidence type="ECO:0000313" key="4">
    <source>
        <dbReference type="EMBL" id="JAT81909.1"/>
    </source>
</evidence>
<evidence type="ECO:0000256" key="2">
    <source>
        <dbReference type="SAM" id="MobiDB-lite"/>
    </source>
</evidence>
<feature type="non-terminal residue" evidence="4">
    <location>
        <position position="1"/>
    </location>
</feature>
<dbReference type="GO" id="GO:0005634">
    <property type="term" value="C:nucleus"/>
    <property type="evidence" value="ECO:0007669"/>
    <property type="project" value="UniProtKB-SubCell"/>
</dbReference>
<gene>
    <name evidence="4" type="ORF">g.17349</name>
</gene>
<comment type="subcellular location">
    <subcellularLocation>
        <location evidence="1">Nucleus</location>
    </subcellularLocation>
</comment>
<dbReference type="Pfam" id="PF02944">
    <property type="entry name" value="BESS"/>
    <property type="match status" value="1"/>
</dbReference>
<organism evidence="4">
    <name type="scientific">Pectinophora gossypiella</name>
    <name type="common">Cotton pink bollworm</name>
    <name type="synonym">Depressaria gossypiella</name>
    <dbReference type="NCBI Taxonomy" id="13191"/>
    <lineage>
        <taxon>Eukaryota</taxon>
        <taxon>Metazoa</taxon>
        <taxon>Ecdysozoa</taxon>
        <taxon>Arthropoda</taxon>
        <taxon>Hexapoda</taxon>
        <taxon>Insecta</taxon>
        <taxon>Pterygota</taxon>
        <taxon>Neoptera</taxon>
        <taxon>Endopterygota</taxon>
        <taxon>Lepidoptera</taxon>
        <taxon>Glossata</taxon>
        <taxon>Ditrysia</taxon>
        <taxon>Gelechioidea</taxon>
        <taxon>Gelechiidae</taxon>
        <taxon>Apatetrinae</taxon>
        <taxon>Pectinophora</taxon>
    </lineage>
</organism>
<proteinExistence type="predicted"/>
<evidence type="ECO:0000256" key="1">
    <source>
        <dbReference type="PROSITE-ProRule" id="PRU00371"/>
    </source>
</evidence>
<evidence type="ECO:0000259" key="3">
    <source>
        <dbReference type="PROSITE" id="PS51031"/>
    </source>
</evidence>
<accession>A0A1E1W4P1</accession>
<protein>
    <recommendedName>
        <fullName evidence="3">BESS domain-containing protein</fullName>
    </recommendedName>
</protein>
<feature type="compositionally biased region" description="Low complexity" evidence="2">
    <location>
        <begin position="48"/>
        <end position="71"/>
    </location>
</feature>
<feature type="region of interest" description="Disordered" evidence="2">
    <location>
        <begin position="36"/>
        <end position="87"/>
    </location>
</feature>
<sequence length="158" mass="17745">KKDSLKSGSAAPAKKRNTSYFQMLSFLDITIEHRNNDSNLSLPEDENSTSCDTLPPTTSPPLVTSSPSLPSNALTNSERRNKNLTPFQKSILNRMSVNEENDPDKIFLLSLLPDMKTMTDSEKFDFKFEIMTAIKRIKYSKPKSLSSTPSTSAYEYLP</sequence>